<proteinExistence type="predicted"/>
<evidence type="ECO:0000313" key="2">
    <source>
        <dbReference type="Proteomes" id="UP000520011"/>
    </source>
</evidence>
<dbReference type="RefSeq" id="WP_183254801.1">
    <property type="nucleotide sequence ID" value="NZ_JACHEP010000014.1"/>
</dbReference>
<name>A0A7W8MV89_9BACL</name>
<dbReference type="AlphaFoldDB" id="A0A7W8MV89"/>
<keyword evidence="2" id="KW-1185">Reference proteome</keyword>
<sequence>MNICPLCNGLRTLHFFCLHCQTELEDQGKVSDYFDDYSPYMEIDMMKKVDGYETTWRNHECVHLFYCPHCQKEEVRFIKE</sequence>
<reference evidence="1 2" key="1">
    <citation type="submission" date="2020-08" db="EMBL/GenBank/DDBJ databases">
        <title>Genomic Encyclopedia of Type Strains, Phase IV (KMG-IV): sequencing the most valuable type-strain genomes for metagenomic binning, comparative biology and taxonomic classification.</title>
        <authorList>
            <person name="Goeker M."/>
        </authorList>
    </citation>
    <scope>NUCLEOTIDE SEQUENCE [LARGE SCALE GENOMIC DNA]</scope>
    <source>
        <strain evidence="1 2">DSM 16325</strain>
    </source>
</reference>
<gene>
    <name evidence="1" type="ORF">HNQ34_002447</name>
</gene>
<dbReference type="EMBL" id="JACHEP010000014">
    <property type="protein sequence ID" value="MBB5325347.1"/>
    <property type="molecule type" value="Genomic_DNA"/>
</dbReference>
<organism evidence="1 2">
    <name type="scientific">Anoxybacteroides tepidamans</name>
    <dbReference type="NCBI Taxonomy" id="265948"/>
    <lineage>
        <taxon>Bacteria</taxon>
        <taxon>Bacillati</taxon>
        <taxon>Bacillota</taxon>
        <taxon>Bacilli</taxon>
        <taxon>Bacillales</taxon>
        <taxon>Anoxybacillaceae</taxon>
        <taxon>Anoxybacteroides</taxon>
    </lineage>
</organism>
<protein>
    <submittedName>
        <fullName evidence="1">Uncharacterized protein</fullName>
    </submittedName>
</protein>
<comment type="caution">
    <text evidence="1">The sequence shown here is derived from an EMBL/GenBank/DDBJ whole genome shotgun (WGS) entry which is preliminary data.</text>
</comment>
<dbReference type="Proteomes" id="UP000520011">
    <property type="component" value="Unassembled WGS sequence"/>
</dbReference>
<evidence type="ECO:0000313" key="1">
    <source>
        <dbReference type="EMBL" id="MBB5325347.1"/>
    </source>
</evidence>
<accession>A0A7W8MV89</accession>